<dbReference type="Pfam" id="PF03364">
    <property type="entry name" value="Polyketide_cyc"/>
    <property type="match status" value="1"/>
</dbReference>
<protein>
    <submittedName>
        <fullName evidence="2">Ribosome-associated toxin RatA of RatAB toxin-antitoxin module</fullName>
    </submittedName>
</protein>
<comment type="caution">
    <text evidence="2">The sequence shown here is derived from an EMBL/GenBank/DDBJ whole genome shotgun (WGS) entry which is preliminary data.</text>
</comment>
<reference evidence="2 3" key="1">
    <citation type="submission" date="2019-06" db="EMBL/GenBank/DDBJ databases">
        <title>Sequencing the genomes of 1000 actinobacteria strains.</title>
        <authorList>
            <person name="Klenk H.-P."/>
        </authorList>
    </citation>
    <scope>NUCLEOTIDE SEQUENCE [LARGE SCALE GENOMIC DNA]</scope>
    <source>
        <strain evidence="2 3">DSM 45679</strain>
    </source>
</reference>
<dbReference type="EMBL" id="VFML01000001">
    <property type="protein sequence ID" value="TQJ00521.1"/>
    <property type="molecule type" value="Genomic_DNA"/>
</dbReference>
<evidence type="ECO:0000313" key="2">
    <source>
        <dbReference type="EMBL" id="TQJ00521.1"/>
    </source>
</evidence>
<dbReference type="InterPro" id="IPR005031">
    <property type="entry name" value="COQ10_START"/>
</dbReference>
<dbReference type="SUPFAM" id="SSF55961">
    <property type="entry name" value="Bet v1-like"/>
    <property type="match status" value="1"/>
</dbReference>
<keyword evidence="3" id="KW-1185">Reference proteome</keyword>
<dbReference type="InterPro" id="IPR023393">
    <property type="entry name" value="START-like_dom_sf"/>
</dbReference>
<organism evidence="2 3">
    <name type="scientific">Amycolatopsis cihanbeyliensis</name>
    <dbReference type="NCBI Taxonomy" id="1128664"/>
    <lineage>
        <taxon>Bacteria</taxon>
        <taxon>Bacillati</taxon>
        <taxon>Actinomycetota</taxon>
        <taxon>Actinomycetes</taxon>
        <taxon>Pseudonocardiales</taxon>
        <taxon>Pseudonocardiaceae</taxon>
        <taxon>Amycolatopsis</taxon>
    </lineage>
</organism>
<evidence type="ECO:0000259" key="1">
    <source>
        <dbReference type="Pfam" id="PF03364"/>
    </source>
</evidence>
<dbReference type="Gene3D" id="3.30.530.20">
    <property type="match status" value="1"/>
</dbReference>
<dbReference type="RefSeq" id="WP_170220654.1">
    <property type="nucleotide sequence ID" value="NZ_VFML01000001.1"/>
</dbReference>
<dbReference type="Proteomes" id="UP000320876">
    <property type="component" value="Unassembled WGS sequence"/>
</dbReference>
<dbReference type="AlphaFoldDB" id="A0A542DBR7"/>
<evidence type="ECO:0000313" key="3">
    <source>
        <dbReference type="Proteomes" id="UP000320876"/>
    </source>
</evidence>
<gene>
    <name evidence="2" type="ORF">FB471_0147</name>
</gene>
<dbReference type="CDD" id="cd08861">
    <property type="entry name" value="OtcD1_ARO-CYC_like"/>
    <property type="match status" value="1"/>
</dbReference>
<name>A0A542DBR7_AMYCI</name>
<proteinExistence type="predicted"/>
<accession>A0A542DBR7</accession>
<feature type="domain" description="Coenzyme Q-binding protein COQ10 START" evidence="1">
    <location>
        <begin position="10"/>
        <end position="136"/>
    </location>
</feature>
<sequence length="163" mass="18256">MTHAEHTVTVEASLAEVWAVLVDVERYADIFPPTQDVTIVEEGDGYQVIKLTVEVNGEVHTWKSRRDVDEERHVIAYRQVETAPLVDRMAGEWRAFSLGPVTTQLVLTHDYAVREPVDGKVAGRFTPEEAETVLHNAVERNSVADLGAVRQEAERRQATVPGR</sequence>